<dbReference type="PANTHER" id="PTHR40465">
    <property type="entry name" value="CHROMOSOME 1, WHOLE GENOME SHOTGUN SEQUENCE"/>
    <property type="match status" value="1"/>
</dbReference>
<proteinExistence type="predicted"/>
<keyword evidence="2" id="KW-1133">Transmembrane helix</keyword>
<feature type="domain" description="DUF6534" evidence="3">
    <location>
        <begin position="170"/>
        <end position="257"/>
    </location>
</feature>
<keyword evidence="2" id="KW-0472">Membrane</keyword>
<feature type="compositionally biased region" description="Basic and acidic residues" evidence="1">
    <location>
        <begin position="334"/>
        <end position="343"/>
    </location>
</feature>
<name>A0AAD7CXE4_MYCRO</name>
<dbReference type="EMBL" id="JARKIE010000191">
    <property type="protein sequence ID" value="KAJ7668948.1"/>
    <property type="molecule type" value="Genomic_DNA"/>
</dbReference>
<evidence type="ECO:0000256" key="1">
    <source>
        <dbReference type="SAM" id="MobiDB-lite"/>
    </source>
</evidence>
<feature type="transmembrane region" description="Helical" evidence="2">
    <location>
        <begin position="48"/>
        <end position="71"/>
    </location>
</feature>
<gene>
    <name evidence="4" type="ORF">B0H17DRAFT_217895</name>
</gene>
<keyword evidence="5" id="KW-1185">Reference proteome</keyword>
<dbReference type="Proteomes" id="UP001221757">
    <property type="component" value="Unassembled WGS sequence"/>
</dbReference>
<evidence type="ECO:0000313" key="4">
    <source>
        <dbReference type="EMBL" id="KAJ7668948.1"/>
    </source>
</evidence>
<sequence length="343" mass="37272">MASFQLDSSLGLGALELGIFATLVLEGILIVQVYIYYICSSDRALVKVLVAVVFVLEVGHTVATAQAIYYWTVTLGRVTEKPGTVYGVCFGMLFETLITFLVQAYFIHRVYRFSQNAWVGACIATLCLLRCACGLVVSAAGFQNLSHEPDYFHTRVRLGWLVTVTFAVGAAVDVFVAASLCVYMHRWKAAPTMKTTSQLINRIMFSSIQTGLITSIVSVAVIICLQAMPDNYVWMGVLAVLGKLYSNSFLASLNIRSLHRNLDSDALRNSFALFSDDSMEGIERRSPRDVELAGASGPSIDFAAGSASDPKPNQNSTLVSDDSGESRGTTSGREMGDDSKSRC</sequence>
<feature type="compositionally biased region" description="Polar residues" evidence="1">
    <location>
        <begin position="311"/>
        <end position="332"/>
    </location>
</feature>
<feature type="transmembrane region" description="Helical" evidence="2">
    <location>
        <begin position="203"/>
        <end position="228"/>
    </location>
</feature>
<organism evidence="4 5">
    <name type="scientific">Mycena rosella</name>
    <name type="common">Pink bonnet</name>
    <name type="synonym">Agaricus rosellus</name>
    <dbReference type="NCBI Taxonomy" id="1033263"/>
    <lineage>
        <taxon>Eukaryota</taxon>
        <taxon>Fungi</taxon>
        <taxon>Dikarya</taxon>
        <taxon>Basidiomycota</taxon>
        <taxon>Agaricomycotina</taxon>
        <taxon>Agaricomycetes</taxon>
        <taxon>Agaricomycetidae</taxon>
        <taxon>Agaricales</taxon>
        <taxon>Marasmiineae</taxon>
        <taxon>Mycenaceae</taxon>
        <taxon>Mycena</taxon>
    </lineage>
</organism>
<comment type="caution">
    <text evidence="4">The sequence shown here is derived from an EMBL/GenBank/DDBJ whole genome shotgun (WGS) entry which is preliminary data.</text>
</comment>
<protein>
    <recommendedName>
        <fullName evidence="3">DUF6534 domain-containing protein</fullName>
    </recommendedName>
</protein>
<reference evidence="4" key="1">
    <citation type="submission" date="2023-03" db="EMBL/GenBank/DDBJ databases">
        <title>Massive genome expansion in bonnet fungi (Mycena s.s.) driven by repeated elements and novel gene families across ecological guilds.</title>
        <authorList>
            <consortium name="Lawrence Berkeley National Laboratory"/>
            <person name="Harder C.B."/>
            <person name="Miyauchi S."/>
            <person name="Viragh M."/>
            <person name="Kuo A."/>
            <person name="Thoen E."/>
            <person name="Andreopoulos B."/>
            <person name="Lu D."/>
            <person name="Skrede I."/>
            <person name="Drula E."/>
            <person name="Henrissat B."/>
            <person name="Morin E."/>
            <person name="Kohler A."/>
            <person name="Barry K."/>
            <person name="LaButti K."/>
            <person name="Morin E."/>
            <person name="Salamov A."/>
            <person name="Lipzen A."/>
            <person name="Mereny Z."/>
            <person name="Hegedus B."/>
            <person name="Baldrian P."/>
            <person name="Stursova M."/>
            <person name="Weitz H."/>
            <person name="Taylor A."/>
            <person name="Grigoriev I.V."/>
            <person name="Nagy L.G."/>
            <person name="Martin F."/>
            <person name="Kauserud H."/>
        </authorList>
    </citation>
    <scope>NUCLEOTIDE SEQUENCE</scope>
    <source>
        <strain evidence="4">CBHHK067</strain>
    </source>
</reference>
<feature type="transmembrane region" description="Helical" evidence="2">
    <location>
        <begin position="12"/>
        <end position="36"/>
    </location>
</feature>
<feature type="transmembrane region" description="Helical" evidence="2">
    <location>
        <begin position="234"/>
        <end position="253"/>
    </location>
</feature>
<evidence type="ECO:0000259" key="3">
    <source>
        <dbReference type="Pfam" id="PF20152"/>
    </source>
</evidence>
<feature type="region of interest" description="Disordered" evidence="1">
    <location>
        <begin position="285"/>
        <end position="343"/>
    </location>
</feature>
<keyword evidence="2" id="KW-0812">Transmembrane</keyword>
<feature type="transmembrane region" description="Helical" evidence="2">
    <location>
        <begin position="118"/>
        <end position="140"/>
    </location>
</feature>
<accession>A0AAD7CXE4</accession>
<evidence type="ECO:0000313" key="5">
    <source>
        <dbReference type="Proteomes" id="UP001221757"/>
    </source>
</evidence>
<dbReference type="PANTHER" id="PTHR40465:SF1">
    <property type="entry name" value="DUF6534 DOMAIN-CONTAINING PROTEIN"/>
    <property type="match status" value="1"/>
</dbReference>
<dbReference type="AlphaFoldDB" id="A0AAD7CXE4"/>
<feature type="transmembrane region" description="Helical" evidence="2">
    <location>
        <begin position="83"/>
        <end position="106"/>
    </location>
</feature>
<dbReference type="Pfam" id="PF20152">
    <property type="entry name" value="DUF6534"/>
    <property type="match status" value="1"/>
</dbReference>
<feature type="transmembrane region" description="Helical" evidence="2">
    <location>
        <begin position="160"/>
        <end position="183"/>
    </location>
</feature>
<evidence type="ECO:0000256" key="2">
    <source>
        <dbReference type="SAM" id="Phobius"/>
    </source>
</evidence>
<dbReference type="InterPro" id="IPR045339">
    <property type="entry name" value="DUF6534"/>
</dbReference>